<proteinExistence type="predicted"/>
<evidence type="ECO:0000256" key="1">
    <source>
        <dbReference type="SAM" id="MobiDB-lite"/>
    </source>
</evidence>
<evidence type="ECO:0000259" key="2">
    <source>
        <dbReference type="Pfam" id="PF03732"/>
    </source>
</evidence>
<reference evidence="3" key="1">
    <citation type="journal article" date="2019" name="Sci. Rep.">
        <title>Draft genome of Tanacetum cinerariifolium, the natural source of mosquito coil.</title>
        <authorList>
            <person name="Yamashiro T."/>
            <person name="Shiraishi A."/>
            <person name="Satake H."/>
            <person name="Nakayama K."/>
        </authorList>
    </citation>
    <scope>NUCLEOTIDE SEQUENCE</scope>
</reference>
<dbReference type="PANTHER" id="PTHR33223:SF11">
    <property type="entry name" value="ELEMENT PROTEIN, PUTATIVE-RELATED"/>
    <property type="match status" value="1"/>
</dbReference>
<dbReference type="InterPro" id="IPR005162">
    <property type="entry name" value="Retrotrans_gag_dom"/>
</dbReference>
<organism evidence="3">
    <name type="scientific">Tanacetum cinerariifolium</name>
    <name type="common">Dalmatian daisy</name>
    <name type="synonym">Chrysanthemum cinerariifolium</name>
    <dbReference type="NCBI Taxonomy" id="118510"/>
    <lineage>
        <taxon>Eukaryota</taxon>
        <taxon>Viridiplantae</taxon>
        <taxon>Streptophyta</taxon>
        <taxon>Embryophyta</taxon>
        <taxon>Tracheophyta</taxon>
        <taxon>Spermatophyta</taxon>
        <taxon>Magnoliopsida</taxon>
        <taxon>eudicotyledons</taxon>
        <taxon>Gunneridae</taxon>
        <taxon>Pentapetalae</taxon>
        <taxon>asterids</taxon>
        <taxon>campanulids</taxon>
        <taxon>Asterales</taxon>
        <taxon>Asteraceae</taxon>
        <taxon>Asteroideae</taxon>
        <taxon>Anthemideae</taxon>
        <taxon>Anthemidinae</taxon>
        <taxon>Tanacetum</taxon>
    </lineage>
</organism>
<dbReference type="PANTHER" id="PTHR33223">
    <property type="entry name" value="CCHC-TYPE DOMAIN-CONTAINING PROTEIN"/>
    <property type="match status" value="1"/>
</dbReference>
<protein>
    <submittedName>
        <fullName evidence="3">Reverse transcriptase domain-containing protein</fullName>
    </submittedName>
</protein>
<comment type="caution">
    <text evidence="3">The sequence shown here is derived from an EMBL/GenBank/DDBJ whole genome shotgun (WGS) entry which is preliminary data.</text>
</comment>
<name>A0A699IVG4_TANCI</name>
<accession>A0A699IVG4</accession>
<feature type="compositionally biased region" description="Basic residues" evidence="1">
    <location>
        <begin position="103"/>
        <end position="113"/>
    </location>
</feature>
<keyword evidence="3" id="KW-0548">Nucleotidyltransferase</keyword>
<keyword evidence="3" id="KW-0695">RNA-directed DNA polymerase</keyword>
<dbReference type="GO" id="GO:0003964">
    <property type="term" value="F:RNA-directed DNA polymerase activity"/>
    <property type="evidence" value="ECO:0007669"/>
    <property type="project" value="UniProtKB-KW"/>
</dbReference>
<gene>
    <name evidence="3" type="ORF">Tci_561384</name>
</gene>
<dbReference type="AlphaFoldDB" id="A0A699IVG4"/>
<dbReference type="EMBL" id="BKCJ010338441">
    <property type="protein sequence ID" value="GEZ89411.1"/>
    <property type="molecule type" value="Genomic_DNA"/>
</dbReference>
<feature type="compositionally biased region" description="Basic and acidic residues" evidence="1">
    <location>
        <begin position="74"/>
        <end position="91"/>
    </location>
</feature>
<feature type="domain" description="Retrotransposon gag" evidence="2">
    <location>
        <begin position="210"/>
        <end position="300"/>
    </location>
</feature>
<keyword evidence="3" id="KW-0808">Transferase</keyword>
<evidence type="ECO:0000313" key="3">
    <source>
        <dbReference type="EMBL" id="GEZ89411.1"/>
    </source>
</evidence>
<feature type="region of interest" description="Disordered" evidence="1">
    <location>
        <begin position="24"/>
        <end position="136"/>
    </location>
</feature>
<dbReference type="Pfam" id="PF03732">
    <property type="entry name" value="Retrotrans_gag"/>
    <property type="match status" value="1"/>
</dbReference>
<feature type="compositionally biased region" description="Polar residues" evidence="1">
    <location>
        <begin position="35"/>
        <end position="50"/>
    </location>
</feature>
<sequence length="329" mass="38941">MRARNTEPERVKVQDRLKYGDRHVLDRLSHRRQSAFDQLSETYSPSVTKSHPQKTDSRYPLRGRSRARTLSASTDDRHKDRERFRTTRESYGDSFSHSYRDGNRHHHMKRRRDKSPLSSMSRSDSSDENHWRSKSKRLIPTDEDDLTRPWICKEENPFTPRVRNFKSSRKTRMPNNVKTYDGTRDPEDHVKVFQAAAQVERWAMPTWCHMFNSTLIGTARVWFDELPPESIDGYKDLRAAFLAYFMQQKKYVKDPVEIHNIKQRGGESIEDFIERFKKETGRMKGAPECMRISEFMHGVNNLELIKRLNKHVPKTMEEMMITTTAFIQG</sequence>